<dbReference type="AlphaFoldDB" id="A0A926QHS6"/>
<name>A0A926QHS6_9BACL</name>
<dbReference type="Pfam" id="PF07336">
    <property type="entry name" value="ABATE"/>
    <property type="match status" value="1"/>
</dbReference>
<dbReference type="EMBL" id="JACVVD010000002">
    <property type="protein sequence ID" value="MBD0379810.1"/>
    <property type="molecule type" value="Genomic_DNA"/>
</dbReference>
<evidence type="ECO:0000259" key="1">
    <source>
        <dbReference type="Pfam" id="PF11706"/>
    </source>
</evidence>
<proteinExistence type="predicted"/>
<dbReference type="PANTHER" id="PTHR35525:SF3">
    <property type="entry name" value="BLL6575 PROTEIN"/>
    <property type="match status" value="1"/>
</dbReference>
<feature type="domain" description="Zinc finger CGNR" evidence="1">
    <location>
        <begin position="158"/>
        <end position="200"/>
    </location>
</feature>
<gene>
    <name evidence="2" type="ORF">ICC18_06770</name>
</gene>
<keyword evidence="3" id="KW-1185">Reference proteome</keyword>
<dbReference type="Pfam" id="PF11706">
    <property type="entry name" value="zf-CGNR"/>
    <property type="match status" value="1"/>
</dbReference>
<accession>A0A926QHS6</accession>
<comment type="caution">
    <text evidence="2">The sequence shown here is derived from an EMBL/GenBank/DDBJ whole genome shotgun (WGS) entry which is preliminary data.</text>
</comment>
<dbReference type="InterPro" id="IPR023286">
    <property type="entry name" value="ABATE_dom_sf"/>
</dbReference>
<sequence length="210" mass="23978">MPKKITPTFYFIGNHPILDFINTKIPVDGRTVDLLETFANVLDWLCKAGLFRTDEVIAYELRWGNNDQGTQVLEAVTKLRSSLLTIIEKGKNGEKVPESCIENINNLLKEQTVTTKLIQNDNGFVKEKHVHIQTPLDILIPIAEAAGDFFSNYDLALVKKCENPECVLYFYDNSKNSTRRWCSQKTCGNRMKVTAYLERQRNKNEAMGES</sequence>
<dbReference type="InterPro" id="IPR010852">
    <property type="entry name" value="ABATE"/>
</dbReference>
<dbReference type="SUPFAM" id="SSF160904">
    <property type="entry name" value="Jann2411-like"/>
    <property type="match status" value="1"/>
</dbReference>
<protein>
    <submittedName>
        <fullName evidence="2">CGNR zinc finger domain-containing protein</fullName>
    </submittedName>
</protein>
<dbReference type="PANTHER" id="PTHR35525">
    <property type="entry name" value="BLL6575 PROTEIN"/>
    <property type="match status" value="1"/>
</dbReference>
<dbReference type="InterPro" id="IPR021005">
    <property type="entry name" value="Znf_CGNR"/>
</dbReference>
<evidence type="ECO:0000313" key="2">
    <source>
        <dbReference type="EMBL" id="MBD0379810.1"/>
    </source>
</evidence>
<dbReference type="RefSeq" id="WP_188173597.1">
    <property type="nucleotide sequence ID" value="NZ_JACVVD010000002.1"/>
</dbReference>
<dbReference type="Proteomes" id="UP000650466">
    <property type="component" value="Unassembled WGS sequence"/>
</dbReference>
<organism evidence="2 3">
    <name type="scientific">Paenibacillus sedimenti</name>
    <dbReference type="NCBI Taxonomy" id="2770274"/>
    <lineage>
        <taxon>Bacteria</taxon>
        <taxon>Bacillati</taxon>
        <taxon>Bacillota</taxon>
        <taxon>Bacilli</taxon>
        <taxon>Bacillales</taxon>
        <taxon>Paenibacillaceae</taxon>
        <taxon>Paenibacillus</taxon>
    </lineage>
</organism>
<dbReference type="Gene3D" id="1.10.3300.10">
    <property type="entry name" value="Jann2411-like domain"/>
    <property type="match status" value="1"/>
</dbReference>
<reference evidence="2" key="1">
    <citation type="submission" date="2020-09" db="EMBL/GenBank/DDBJ databases">
        <title>Draft Genome Sequence of Paenibacillus sp. WST5.</title>
        <authorList>
            <person name="Bao Z."/>
        </authorList>
    </citation>
    <scope>NUCLEOTIDE SEQUENCE</scope>
    <source>
        <strain evidence="2">WST5</strain>
    </source>
</reference>
<evidence type="ECO:0000313" key="3">
    <source>
        <dbReference type="Proteomes" id="UP000650466"/>
    </source>
</evidence>